<reference evidence="2 3" key="1">
    <citation type="submission" date="2019-02" db="EMBL/GenBank/DDBJ databases">
        <title>Deep-cultivation of Planctomycetes and their phenomic and genomic characterization uncovers novel biology.</title>
        <authorList>
            <person name="Wiegand S."/>
            <person name="Jogler M."/>
            <person name="Boedeker C."/>
            <person name="Pinto D."/>
            <person name="Vollmers J."/>
            <person name="Rivas-Marin E."/>
            <person name="Kohn T."/>
            <person name="Peeters S.H."/>
            <person name="Heuer A."/>
            <person name="Rast P."/>
            <person name="Oberbeckmann S."/>
            <person name="Bunk B."/>
            <person name="Jeske O."/>
            <person name="Meyerdierks A."/>
            <person name="Storesund J.E."/>
            <person name="Kallscheuer N."/>
            <person name="Luecker S."/>
            <person name="Lage O.M."/>
            <person name="Pohl T."/>
            <person name="Merkel B.J."/>
            <person name="Hornburger P."/>
            <person name="Mueller R.-W."/>
            <person name="Bruemmer F."/>
            <person name="Labrenz M."/>
            <person name="Spormann A.M."/>
            <person name="Op den Camp H."/>
            <person name="Overmann J."/>
            <person name="Amann R."/>
            <person name="Jetten M.S.M."/>
            <person name="Mascher T."/>
            <person name="Medema M.H."/>
            <person name="Devos D.P."/>
            <person name="Kaster A.-K."/>
            <person name="Ovreas L."/>
            <person name="Rohde M."/>
            <person name="Galperin M.Y."/>
            <person name="Jogler C."/>
        </authorList>
    </citation>
    <scope>NUCLEOTIDE SEQUENCE [LARGE SCALE GENOMIC DNA]</scope>
    <source>
        <strain evidence="2 3">Pla133</strain>
    </source>
</reference>
<evidence type="ECO:0000256" key="1">
    <source>
        <dbReference type="ARBA" id="ARBA00023002"/>
    </source>
</evidence>
<dbReference type="EMBL" id="CP036287">
    <property type="protein sequence ID" value="QDU69538.1"/>
    <property type="molecule type" value="Genomic_DNA"/>
</dbReference>
<dbReference type="Proteomes" id="UP000316921">
    <property type="component" value="Chromosome"/>
</dbReference>
<keyword evidence="1" id="KW-0560">Oxidoreductase</keyword>
<evidence type="ECO:0008006" key="4">
    <source>
        <dbReference type="Google" id="ProtNLM"/>
    </source>
</evidence>
<keyword evidence="3" id="KW-1185">Reference proteome</keyword>
<dbReference type="AlphaFoldDB" id="A0A518BRD8"/>
<dbReference type="InterPro" id="IPR042098">
    <property type="entry name" value="TauD-like_sf"/>
</dbReference>
<dbReference type="SUPFAM" id="SSF51197">
    <property type="entry name" value="Clavaminate synthase-like"/>
    <property type="match status" value="1"/>
</dbReference>
<evidence type="ECO:0000313" key="2">
    <source>
        <dbReference type="EMBL" id="QDU69538.1"/>
    </source>
</evidence>
<gene>
    <name evidence="2" type="ORF">Pla133_46580</name>
</gene>
<dbReference type="RefSeq" id="WP_145069517.1">
    <property type="nucleotide sequence ID" value="NZ_CP036287.1"/>
</dbReference>
<accession>A0A518BRD8</accession>
<dbReference type="Gene3D" id="3.60.130.10">
    <property type="entry name" value="Clavaminate synthase-like"/>
    <property type="match status" value="1"/>
</dbReference>
<dbReference type="KEGG" id="pbap:Pla133_46580"/>
<protein>
    <recommendedName>
        <fullName evidence="4">Taurine catabolism dioxygenase TauD, TfdA family</fullName>
    </recommendedName>
</protein>
<name>A0A518BRD8_9BACT</name>
<sequence>MQTIDNTIGRDVATTIARISVDPDRALAALTEIDDLHRANGSPNETPILWRLARQARPILSAHLPAAVAAVEAHSQPFGPCAVAIEGLAPTGSRLSPDAQRVLALALGSPLGSPFQYLQQNDGVLVPGLSPTPGVVANSGASPGPFAAHSDDAILPPHLRVRSIALFGVENETRVPTGYAPIEAILDRLDRPDRAILMTPDFAVRKPHSFDLDGGSWSAPLPLVFENAAGELCVQCPTYNTRPLGAAAARAFAGFRRAVDEALQWLVVGEGSYMVFRNDRGLHARPPIAGRRTVLRTYWRPDTASLQAATGQAGPVFDLRPLLAG</sequence>
<evidence type="ECO:0000313" key="3">
    <source>
        <dbReference type="Proteomes" id="UP000316921"/>
    </source>
</evidence>
<dbReference type="GO" id="GO:0016706">
    <property type="term" value="F:2-oxoglutarate-dependent dioxygenase activity"/>
    <property type="evidence" value="ECO:0007669"/>
    <property type="project" value="UniProtKB-ARBA"/>
</dbReference>
<proteinExistence type="predicted"/>
<organism evidence="2 3">
    <name type="scientific">Engelhardtia mirabilis</name>
    <dbReference type="NCBI Taxonomy" id="2528011"/>
    <lineage>
        <taxon>Bacteria</taxon>
        <taxon>Pseudomonadati</taxon>
        <taxon>Planctomycetota</taxon>
        <taxon>Planctomycetia</taxon>
        <taxon>Planctomycetia incertae sedis</taxon>
        <taxon>Engelhardtia</taxon>
    </lineage>
</organism>